<sequence>MKKKKWFKKKRWYLLAFLVVYLVILFYNQFKPLPEGISIQSEEYPSSDVSFYRDLTYEKDGERVLDHQIYDRVHEMIDEAEEFVVIDIFMMDGRVSEDKGYPDLAGNLMDKIIEKKSDHPDMPIIFITDPFNTGYGSYPGEWLEPLKDAGVEVIISNLEPLRDSTPIYSAFWRMGPKYFGKSENGWLPNGFVDGGPEMTVRSYLDLGNIKANHRKVVITDQSGMVLSANAHNESGFHSNVAYEVNGQVIKDMLNAEEAVARMSGSHVDFPDFQPPANQDDAELTVSYSTEGKTKAQVLQAITDTKENDEIWIAMYYLSEPDIVDELVASSDRDVKVSIVMDPNETAFGNKKTGLPNRPVANEMIENSGNKIDIKWYNVDIEQYHPKMMYVRTGESSKIISGSTNFTMRNMRDYNLESDIVISGPSRTQVMEDTEAYFNQLWNNNGAEYTVPLEEFQTTLSFWQRGIYWIQRKLKLTTY</sequence>
<evidence type="ECO:0000256" key="6">
    <source>
        <dbReference type="ARBA" id="ARBA00023098"/>
    </source>
</evidence>
<comment type="catalytic activity">
    <reaction evidence="1">
        <text>a 1,2-diacyl-sn-glycero-3-phosphocholine + H2O = a 1,2-diacyl-sn-glycero-3-phosphate + choline + H(+)</text>
        <dbReference type="Rhea" id="RHEA:14445"/>
        <dbReference type="ChEBI" id="CHEBI:15354"/>
        <dbReference type="ChEBI" id="CHEBI:15377"/>
        <dbReference type="ChEBI" id="CHEBI:15378"/>
        <dbReference type="ChEBI" id="CHEBI:57643"/>
        <dbReference type="ChEBI" id="CHEBI:58608"/>
        <dbReference type="EC" id="3.1.4.4"/>
    </reaction>
</comment>
<evidence type="ECO:0000256" key="7">
    <source>
        <dbReference type="SAM" id="Phobius"/>
    </source>
</evidence>
<evidence type="ECO:0000313" key="9">
    <source>
        <dbReference type="EMBL" id="TFE02913.1"/>
    </source>
</evidence>
<dbReference type="Pfam" id="PF13091">
    <property type="entry name" value="PLDc_2"/>
    <property type="match status" value="1"/>
</dbReference>
<comment type="similarity">
    <text evidence="2">Belongs to the phospholipase D family.</text>
</comment>
<dbReference type="InterPro" id="IPR025202">
    <property type="entry name" value="PLD-like_dom"/>
</dbReference>
<evidence type="ECO:0000256" key="1">
    <source>
        <dbReference type="ARBA" id="ARBA00000798"/>
    </source>
</evidence>
<keyword evidence="7" id="KW-0472">Membrane</keyword>
<dbReference type="GO" id="GO:0004630">
    <property type="term" value="F:phospholipase D activity"/>
    <property type="evidence" value="ECO:0007669"/>
    <property type="project" value="UniProtKB-EC"/>
</dbReference>
<dbReference type="CDD" id="cd09129">
    <property type="entry name" value="PLDc_unchar2_1"/>
    <property type="match status" value="1"/>
</dbReference>
<organism evidence="9 10">
    <name type="scientific">Jeotgalibacillus salarius</name>
    <dbReference type="NCBI Taxonomy" id="546023"/>
    <lineage>
        <taxon>Bacteria</taxon>
        <taxon>Bacillati</taxon>
        <taxon>Bacillota</taxon>
        <taxon>Bacilli</taxon>
        <taxon>Bacillales</taxon>
        <taxon>Caryophanaceae</taxon>
        <taxon>Jeotgalibacillus</taxon>
    </lineage>
</organism>
<gene>
    <name evidence="9" type="ORF">E2626_03650</name>
</gene>
<reference evidence="9 10" key="1">
    <citation type="submission" date="2019-03" db="EMBL/GenBank/DDBJ databases">
        <authorList>
            <person name="Yang Y."/>
        </authorList>
    </citation>
    <scope>NUCLEOTIDE SEQUENCE [LARGE SCALE GENOMIC DNA]</scope>
    <source>
        <strain evidence="9 10">ASL-1</strain>
    </source>
</reference>
<dbReference type="SUPFAM" id="SSF56024">
    <property type="entry name" value="Phospholipase D/nuclease"/>
    <property type="match status" value="2"/>
</dbReference>
<feature type="transmembrane region" description="Helical" evidence="7">
    <location>
        <begin position="12"/>
        <end position="30"/>
    </location>
</feature>
<dbReference type="CDD" id="cd09130">
    <property type="entry name" value="PLDc_unchar2_2"/>
    <property type="match status" value="1"/>
</dbReference>
<keyword evidence="7" id="KW-1133">Transmembrane helix</keyword>
<dbReference type="InterPro" id="IPR051406">
    <property type="entry name" value="PLD_domain"/>
</dbReference>
<comment type="caution">
    <text evidence="9">The sequence shown here is derived from an EMBL/GenBank/DDBJ whole genome shotgun (WGS) entry which is preliminary data.</text>
</comment>
<dbReference type="EMBL" id="SORX01000002">
    <property type="protein sequence ID" value="TFE02913.1"/>
    <property type="molecule type" value="Genomic_DNA"/>
</dbReference>
<evidence type="ECO:0000256" key="4">
    <source>
        <dbReference type="ARBA" id="ARBA00022801"/>
    </source>
</evidence>
<dbReference type="EC" id="3.1.4.4" evidence="3"/>
<keyword evidence="4" id="KW-0378">Hydrolase</keyword>
<keyword evidence="5" id="KW-0442">Lipid degradation</keyword>
<dbReference type="OrthoDB" id="92272at2"/>
<dbReference type="Gene3D" id="3.30.870.10">
    <property type="entry name" value="Endonuclease Chain A"/>
    <property type="match status" value="2"/>
</dbReference>
<protein>
    <recommendedName>
        <fullName evidence="3">phospholipase D</fullName>
        <ecNumber evidence="3">3.1.4.4</ecNumber>
    </recommendedName>
</protein>
<name>A0A4Y8LLR0_9BACL</name>
<dbReference type="AlphaFoldDB" id="A0A4Y8LLR0"/>
<evidence type="ECO:0000313" key="10">
    <source>
        <dbReference type="Proteomes" id="UP000297776"/>
    </source>
</evidence>
<evidence type="ECO:0000259" key="8">
    <source>
        <dbReference type="Pfam" id="PF13091"/>
    </source>
</evidence>
<dbReference type="GO" id="GO:0016891">
    <property type="term" value="F:RNA endonuclease activity producing 5'-phosphomonoesters, hydrolytic mechanism"/>
    <property type="evidence" value="ECO:0007669"/>
    <property type="project" value="TreeGrafter"/>
</dbReference>
<evidence type="ECO:0000256" key="2">
    <source>
        <dbReference type="ARBA" id="ARBA00008664"/>
    </source>
</evidence>
<dbReference type="PANTHER" id="PTHR43856:SF1">
    <property type="entry name" value="MITOCHONDRIAL CARDIOLIPIN HYDROLASE"/>
    <property type="match status" value="1"/>
</dbReference>
<dbReference type="PANTHER" id="PTHR43856">
    <property type="entry name" value="CARDIOLIPIN HYDROLASE"/>
    <property type="match status" value="1"/>
</dbReference>
<dbReference type="Proteomes" id="UP000297776">
    <property type="component" value="Unassembled WGS sequence"/>
</dbReference>
<accession>A0A4Y8LLR0</accession>
<keyword evidence="10" id="KW-1185">Reference proteome</keyword>
<feature type="domain" description="Phospholipase D-like" evidence="8">
    <location>
        <begin position="298"/>
        <end position="441"/>
    </location>
</feature>
<proteinExistence type="inferred from homology"/>
<evidence type="ECO:0000256" key="5">
    <source>
        <dbReference type="ARBA" id="ARBA00022963"/>
    </source>
</evidence>
<evidence type="ECO:0000256" key="3">
    <source>
        <dbReference type="ARBA" id="ARBA00012027"/>
    </source>
</evidence>
<keyword evidence="7" id="KW-0812">Transmembrane</keyword>
<keyword evidence="6" id="KW-0443">Lipid metabolism</keyword>
<dbReference type="RefSeq" id="WP_134379780.1">
    <property type="nucleotide sequence ID" value="NZ_SORX01000002.1"/>
</dbReference>
<dbReference type="GO" id="GO:0016042">
    <property type="term" value="P:lipid catabolic process"/>
    <property type="evidence" value="ECO:0007669"/>
    <property type="project" value="UniProtKB-KW"/>
</dbReference>